<organism evidence="1 2">
    <name type="scientific">Paracoccus rhizosphaerae</name>
    <dbReference type="NCBI Taxonomy" id="1133347"/>
    <lineage>
        <taxon>Bacteria</taxon>
        <taxon>Pseudomonadati</taxon>
        <taxon>Pseudomonadota</taxon>
        <taxon>Alphaproteobacteria</taxon>
        <taxon>Rhodobacterales</taxon>
        <taxon>Paracoccaceae</taxon>
        <taxon>Paracoccus</taxon>
    </lineage>
</organism>
<sequence>MVKEPKPARGMPRSLIYMLIPGGFLLLVLVLVLSGVFADPEPEVETVPVIPEAATE</sequence>
<evidence type="ECO:0000313" key="1">
    <source>
        <dbReference type="EMBL" id="MFC0201537.1"/>
    </source>
</evidence>
<accession>A0ABV6CLA7</accession>
<evidence type="ECO:0000313" key="2">
    <source>
        <dbReference type="Proteomes" id="UP001589795"/>
    </source>
</evidence>
<dbReference type="Proteomes" id="UP001589795">
    <property type="component" value="Unassembled WGS sequence"/>
</dbReference>
<reference evidence="1 2" key="1">
    <citation type="submission" date="2024-09" db="EMBL/GenBank/DDBJ databases">
        <authorList>
            <person name="Sun Q."/>
            <person name="Mori K."/>
        </authorList>
    </citation>
    <scope>NUCLEOTIDE SEQUENCE [LARGE SCALE GENOMIC DNA]</scope>
    <source>
        <strain evidence="1 2">CCM 7904</strain>
    </source>
</reference>
<dbReference type="EMBL" id="JBHLWQ010000137">
    <property type="protein sequence ID" value="MFC0201537.1"/>
    <property type="molecule type" value="Genomic_DNA"/>
</dbReference>
<gene>
    <name evidence="1" type="ORF">ACFFIZ_14785</name>
</gene>
<keyword evidence="2" id="KW-1185">Reference proteome</keyword>
<proteinExistence type="predicted"/>
<dbReference type="RefSeq" id="WP_265506553.1">
    <property type="nucleotide sequence ID" value="NZ_JAOTBE010000014.1"/>
</dbReference>
<name>A0ABV6CLA7_9RHOB</name>
<protein>
    <submittedName>
        <fullName evidence="1">Uncharacterized protein</fullName>
    </submittedName>
</protein>
<comment type="caution">
    <text evidence="1">The sequence shown here is derived from an EMBL/GenBank/DDBJ whole genome shotgun (WGS) entry which is preliminary data.</text>
</comment>